<accession>A0ABS7P187</accession>
<evidence type="ECO:0000313" key="2">
    <source>
        <dbReference type="Proteomes" id="UP000825228"/>
    </source>
</evidence>
<dbReference type="EMBL" id="JABUBU010000002">
    <property type="protein sequence ID" value="MBY6366153.1"/>
    <property type="molecule type" value="Genomic_DNA"/>
</dbReference>
<name>A0ABS7P187_9NOCA</name>
<proteinExistence type="predicted"/>
<dbReference type="RefSeq" id="WP_222683497.1">
    <property type="nucleotide sequence ID" value="NZ_JABUBT010000004.1"/>
</dbReference>
<comment type="caution">
    <text evidence="1">The sequence shown here is derived from an EMBL/GenBank/DDBJ whole genome shotgun (WGS) entry which is preliminary data.</text>
</comment>
<sequence length="126" mass="13036">MHRPTPPDSTGSGFSVEDVTAGAHAHGFGTAADGRAFAFRVRGKTLRVKVYRLGATPTVPDDVDVDAIAEADVTDLDLTDERSVVAAVRDAVATLRAPDDPTPSDTTLVRALLGRLGGLDPRGGSA</sequence>
<dbReference type="Proteomes" id="UP000825228">
    <property type="component" value="Unassembled WGS sequence"/>
</dbReference>
<protein>
    <submittedName>
        <fullName evidence="1">Uncharacterized protein</fullName>
    </submittedName>
</protein>
<reference evidence="1 2" key="1">
    <citation type="submission" date="2020-06" db="EMBL/GenBank/DDBJ databases">
        <title>Taxonomy, biology and ecology of Rhodococcus bacteria occurring in California pistachio and other woody hosts as revealed by genome sequence analyses.</title>
        <authorList>
            <person name="Gai Y."/>
            <person name="Riely B."/>
        </authorList>
    </citation>
    <scope>NUCLEOTIDE SEQUENCE [LARGE SCALE GENOMIC DNA]</scope>
    <source>
        <strain evidence="1 2">BP-281</strain>
    </source>
</reference>
<gene>
    <name evidence="1" type="ORF">HQ603_05225</name>
</gene>
<evidence type="ECO:0000313" key="1">
    <source>
        <dbReference type="EMBL" id="MBY6366153.1"/>
    </source>
</evidence>
<organism evidence="1 2">
    <name type="scientific">Rhodococcoides corynebacterioides</name>
    <dbReference type="NCBI Taxonomy" id="53972"/>
    <lineage>
        <taxon>Bacteria</taxon>
        <taxon>Bacillati</taxon>
        <taxon>Actinomycetota</taxon>
        <taxon>Actinomycetes</taxon>
        <taxon>Mycobacteriales</taxon>
        <taxon>Nocardiaceae</taxon>
        <taxon>Rhodococcoides</taxon>
    </lineage>
</organism>
<keyword evidence="2" id="KW-1185">Reference proteome</keyword>